<sequence>MTSQNEDRAATVSLRGVRKHFGDLAAVDGVDLDIAEGEFLSLLGPSGCGKTTLLRMIGGFEDPDGGDVLLRGRSVVGLPPHKRTVNTVFQAYALFAHMTVAENVAYGLRQRREGQPRLSKSEITERVSEALALVRMSEYAQRRPKKLSGGQQQRVALARAIVNRPDVLLLDEPLSALDRNLREQMQVELKLIQRQVGITFVFVTHDQSEALSMSDRIVVMNSGKVEQVGTPQEVYERPASGFVAAFVGMQNFADGAVRDGAVATDWATFRPEADELAGHAAGASVRVGVRAESVTVGNDAPTEGDQAENAVAGTLAGTSFLGDAVQHVLLTGDGREVLARTPVDQAEALATGTKVWARWSPSAVRVFAADASEASRKDS</sequence>
<dbReference type="FunFam" id="3.40.50.300:FF:000133">
    <property type="entry name" value="Spermidine/putrescine import ATP-binding protein PotA"/>
    <property type="match status" value="1"/>
</dbReference>
<evidence type="ECO:0000313" key="10">
    <source>
        <dbReference type="Proteomes" id="UP000230842"/>
    </source>
</evidence>
<evidence type="ECO:0000259" key="8">
    <source>
        <dbReference type="PROSITE" id="PS50893"/>
    </source>
</evidence>
<dbReference type="AlphaFoldDB" id="A0A0B2BNZ8"/>
<keyword evidence="3 7" id="KW-0547">Nucleotide-binding</keyword>
<dbReference type="PANTHER" id="PTHR42781">
    <property type="entry name" value="SPERMIDINE/PUTRESCINE IMPORT ATP-BINDING PROTEIN POTA"/>
    <property type="match status" value="1"/>
</dbReference>
<comment type="function">
    <text evidence="7">Part of the ABC transporter complex PotABCD involved in spermidine/putrescine import. Responsible for energy coupling to the transport system.</text>
</comment>
<reference evidence="9 10" key="1">
    <citation type="submission" date="2017-11" db="EMBL/GenBank/DDBJ databases">
        <title>Genomic Encyclopedia of Archaeal and Bacterial Type Strains, Phase II (KMG-II): From Individual Species to Whole Genera.</title>
        <authorList>
            <person name="Goeker M."/>
        </authorList>
    </citation>
    <scope>NUCLEOTIDE SEQUENCE [LARGE SCALE GENOMIC DNA]</scope>
    <source>
        <strain evidence="9 10">DSM 27763</strain>
    </source>
</reference>
<dbReference type="GO" id="GO:0015594">
    <property type="term" value="F:ABC-type putrescine transporter activity"/>
    <property type="evidence" value="ECO:0007669"/>
    <property type="project" value="InterPro"/>
</dbReference>
<dbReference type="InterPro" id="IPR005893">
    <property type="entry name" value="PotA-like"/>
</dbReference>
<dbReference type="InterPro" id="IPR017879">
    <property type="entry name" value="PotA_ATP-bd"/>
</dbReference>
<organism evidence="9 10">
    <name type="scientific">Mumia flava</name>
    <dbReference type="NCBI Taxonomy" id="1348852"/>
    <lineage>
        <taxon>Bacteria</taxon>
        <taxon>Bacillati</taxon>
        <taxon>Actinomycetota</taxon>
        <taxon>Actinomycetes</taxon>
        <taxon>Propionibacteriales</taxon>
        <taxon>Nocardioidaceae</taxon>
        <taxon>Mumia</taxon>
    </lineage>
</organism>
<dbReference type="InterPro" id="IPR017871">
    <property type="entry name" value="ABC_transporter-like_CS"/>
</dbReference>
<comment type="caution">
    <text evidence="9">The sequence shown here is derived from an EMBL/GenBank/DDBJ whole genome shotgun (WGS) entry which is preliminary data.</text>
</comment>
<dbReference type="InterPro" id="IPR003439">
    <property type="entry name" value="ABC_transporter-like_ATP-bd"/>
</dbReference>
<keyword evidence="10" id="KW-1185">Reference proteome</keyword>
<dbReference type="InterPro" id="IPR050093">
    <property type="entry name" value="ABC_SmlMolc_Importer"/>
</dbReference>
<dbReference type="Gene3D" id="3.40.50.300">
    <property type="entry name" value="P-loop containing nucleotide triphosphate hydrolases"/>
    <property type="match status" value="1"/>
</dbReference>
<dbReference type="Gene3D" id="2.40.50.100">
    <property type="match status" value="1"/>
</dbReference>
<dbReference type="SUPFAM" id="SSF52540">
    <property type="entry name" value="P-loop containing nucleoside triphosphate hydrolases"/>
    <property type="match status" value="1"/>
</dbReference>
<dbReference type="GO" id="GO:0005524">
    <property type="term" value="F:ATP binding"/>
    <property type="evidence" value="ECO:0007669"/>
    <property type="project" value="UniProtKB-KW"/>
</dbReference>
<keyword evidence="4 7" id="KW-0067">ATP-binding</keyword>
<dbReference type="NCBIfam" id="TIGR01187">
    <property type="entry name" value="potA"/>
    <property type="match status" value="1"/>
</dbReference>
<evidence type="ECO:0000256" key="5">
    <source>
        <dbReference type="ARBA" id="ARBA00022967"/>
    </source>
</evidence>
<protein>
    <recommendedName>
        <fullName evidence="7">Spermidine/putrescine import ATP-binding protein PotA</fullName>
        <ecNumber evidence="7">7.6.2.11</ecNumber>
    </recommendedName>
</protein>
<dbReference type="EMBL" id="PGEZ01000001">
    <property type="protein sequence ID" value="PJJ57975.1"/>
    <property type="molecule type" value="Genomic_DNA"/>
</dbReference>
<evidence type="ECO:0000256" key="4">
    <source>
        <dbReference type="ARBA" id="ARBA00022840"/>
    </source>
</evidence>
<dbReference type="RefSeq" id="WP_039341176.1">
    <property type="nucleotide sequence ID" value="NZ_PGEZ01000001.1"/>
</dbReference>
<evidence type="ECO:0000256" key="6">
    <source>
        <dbReference type="ARBA" id="ARBA00023136"/>
    </source>
</evidence>
<dbReference type="SUPFAM" id="SSF50331">
    <property type="entry name" value="MOP-like"/>
    <property type="match status" value="1"/>
</dbReference>
<dbReference type="SMART" id="SM00382">
    <property type="entry name" value="AAA"/>
    <property type="match status" value="1"/>
</dbReference>
<gene>
    <name evidence="7" type="primary">potA</name>
    <name evidence="9" type="ORF">CLV56_2218</name>
</gene>
<dbReference type="GO" id="GO:0043190">
    <property type="term" value="C:ATP-binding cassette (ABC) transporter complex"/>
    <property type="evidence" value="ECO:0007669"/>
    <property type="project" value="InterPro"/>
</dbReference>
<dbReference type="GO" id="GO:0016887">
    <property type="term" value="F:ATP hydrolysis activity"/>
    <property type="evidence" value="ECO:0007669"/>
    <property type="project" value="InterPro"/>
</dbReference>
<dbReference type="InterPro" id="IPR003593">
    <property type="entry name" value="AAA+_ATPase"/>
</dbReference>
<dbReference type="Proteomes" id="UP000230842">
    <property type="component" value="Unassembled WGS sequence"/>
</dbReference>
<keyword evidence="5 7" id="KW-1278">Translocase</keyword>
<dbReference type="InterPro" id="IPR027417">
    <property type="entry name" value="P-loop_NTPase"/>
</dbReference>
<dbReference type="CDD" id="cd03300">
    <property type="entry name" value="ABC_PotA_N"/>
    <property type="match status" value="1"/>
</dbReference>
<feature type="domain" description="ABC transporter" evidence="8">
    <location>
        <begin position="12"/>
        <end position="247"/>
    </location>
</feature>
<dbReference type="InterPro" id="IPR008995">
    <property type="entry name" value="Mo/tungstate-bd_C_term_dom"/>
</dbReference>
<evidence type="ECO:0000256" key="7">
    <source>
        <dbReference type="RuleBase" id="RU364083"/>
    </source>
</evidence>
<name>A0A0B2BNZ8_9ACTN</name>
<evidence type="ECO:0000256" key="3">
    <source>
        <dbReference type="ARBA" id="ARBA00022741"/>
    </source>
</evidence>
<keyword evidence="6 7" id="KW-0472">Membrane</keyword>
<keyword evidence="1 7" id="KW-0813">Transport</keyword>
<dbReference type="InterPro" id="IPR013611">
    <property type="entry name" value="Transp-assoc_OB_typ2"/>
</dbReference>
<dbReference type="EC" id="7.6.2.11" evidence="7"/>
<evidence type="ECO:0000256" key="2">
    <source>
        <dbReference type="ARBA" id="ARBA00022475"/>
    </source>
</evidence>
<dbReference type="Pfam" id="PF00005">
    <property type="entry name" value="ABC_tran"/>
    <property type="match status" value="1"/>
</dbReference>
<accession>A0A0B2BNZ8</accession>
<dbReference type="PROSITE" id="PS00211">
    <property type="entry name" value="ABC_TRANSPORTER_1"/>
    <property type="match status" value="1"/>
</dbReference>
<comment type="similarity">
    <text evidence="7">Belongs to the ABC transporter superfamily. Spermidine/putrescine importer (TC 3.A.1.11.1) family.</text>
</comment>
<dbReference type="OrthoDB" id="3180400at2"/>
<comment type="subunit">
    <text evidence="7">The complex is composed of two ATP-binding proteins (PotA), two transmembrane proteins (PotB and PotC) and a solute-binding protein (PotD).</text>
</comment>
<keyword evidence="2 7" id="KW-1003">Cell membrane</keyword>
<dbReference type="Pfam" id="PF08402">
    <property type="entry name" value="TOBE_2"/>
    <property type="match status" value="1"/>
</dbReference>
<dbReference type="PANTHER" id="PTHR42781:SF4">
    <property type="entry name" value="SPERMIDINE_PUTRESCINE IMPORT ATP-BINDING PROTEIN POTA"/>
    <property type="match status" value="1"/>
</dbReference>
<comment type="catalytic activity">
    <reaction evidence="7">
        <text>ATP + H2O + polyamine-[polyamine-binding protein]Side 1 = ADP + phosphate + polyamineSide 2 + [polyamine-binding protein]Side 1.</text>
        <dbReference type="EC" id="7.6.2.11"/>
    </reaction>
</comment>
<proteinExistence type="inferred from homology"/>
<evidence type="ECO:0000313" key="9">
    <source>
        <dbReference type="EMBL" id="PJJ57975.1"/>
    </source>
</evidence>
<evidence type="ECO:0000256" key="1">
    <source>
        <dbReference type="ARBA" id="ARBA00022448"/>
    </source>
</evidence>
<dbReference type="PROSITE" id="PS50893">
    <property type="entry name" value="ABC_TRANSPORTER_2"/>
    <property type="match status" value="1"/>
</dbReference>